<sequence>MKANKKAKWIIGVSGVAFSAFVLSQFGTGEHNAADVQNNSQVEQQETNPSFNGFNEDRFTARGERPFTNRRQTDGTTRRS</sequence>
<dbReference type="AlphaFoldDB" id="A0A919XKB5"/>
<dbReference type="EMBL" id="BORQ01000003">
    <property type="protein sequence ID" value="GIO32045.1"/>
    <property type="molecule type" value="Genomic_DNA"/>
</dbReference>
<protein>
    <submittedName>
        <fullName evidence="2">Uncharacterized protein</fullName>
    </submittedName>
</protein>
<dbReference type="RefSeq" id="WP_160044217.1">
    <property type="nucleotide sequence ID" value="NZ_BORQ01000003.1"/>
</dbReference>
<dbReference type="Proteomes" id="UP000679779">
    <property type="component" value="Unassembled WGS sequence"/>
</dbReference>
<comment type="caution">
    <text evidence="2">The sequence shown here is derived from an EMBL/GenBank/DDBJ whole genome shotgun (WGS) entry which is preliminary data.</text>
</comment>
<feature type="compositionally biased region" description="Basic and acidic residues" evidence="1">
    <location>
        <begin position="55"/>
        <end position="80"/>
    </location>
</feature>
<evidence type="ECO:0000313" key="3">
    <source>
        <dbReference type="Proteomes" id="UP000679779"/>
    </source>
</evidence>
<evidence type="ECO:0000256" key="1">
    <source>
        <dbReference type="SAM" id="MobiDB-lite"/>
    </source>
</evidence>
<organism evidence="2 3">
    <name type="scientific">Paenibacillus albilobatus</name>
    <dbReference type="NCBI Taxonomy" id="2716884"/>
    <lineage>
        <taxon>Bacteria</taxon>
        <taxon>Bacillati</taxon>
        <taxon>Bacillota</taxon>
        <taxon>Bacilli</taxon>
        <taxon>Bacillales</taxon>
        <taxon>Paenibacillaceae</taxon>
        <taxon>Paenibacillus</taxon>
    </lineage>
</organism>
<evidence type="ECO:0000313" key="2">
    <source>
        <dbReference type="EMBL" id="GIO32045.1"/>
    </source>
</evidence>
<keyword evidence="3" id="KW-1185">Reference proteome</keyword>
<feature type="compositionally biased region" description="Polar residues" evidence="1">
    <location>
        <begin position="37"/>
        <end position="53"/>
    </location>
</feature>
<reference evidence="2" key="1">
    <citation type="submission" date="2021-03" db="EMBL/GenBank/DDBJ databases">
        <title>Antimicrobial resistance genes in bacteria isolated from Japanese honey, and their potential for conferring macrolide and lincosamide resistance in the American foulbrood pathogen Paenibacillus larvae.</title>
        <authorList>
            <person name="Okamoto M."/>
            <person name="Kumagai M."/>
            <person name="Kanamori H."/>
            <person name="Takamatsu D."/>
        </authorList>
    </citation>
    <scope>NUCLEOTIDE SEQUENCE</scope>
    <source>
        <strain evidence="2">J2TS6</strain>
    </source>
</reference>
<gene>
    <name evidence="2" type="ORF">J2TS6_31860</name>
</gene>
<accession>A0A919XKB5</accession>
<feature type="region of interest" description="Disordered" evidence="1">
    <location>
        <begin position="37"/>
        <end position="80"/>
    </location>
</feature>
<name>A0A919XKB5_9BACL</name>
<proteinExistence type="predicted"/>